<proteinExistence type="predicted"/>
<feature type="non-terminal residue" evidence="1">
    <location>
        <position position="1"/>
    </location>
</feature>
<keyword evidence="2" id="KW-1185">Reference proteome</keyword>
<organism evidence="1 2">
    <name type="scientific">Scutellospora calospora</name>
    <dbReference type="NCBI Taxonomy" id="85575"/>
    <lineage>
        <taxon>Eukaryota</taxon>
        <taxon>Fungi</taxon>
        <taxon>Fungi incertae sedis</taxon>
        <taxon>Mucoromycota</taxon>
        <taxon>Glomeromycotina</taxon>
        <taxon>Glomeromycetes</taxon>
        <taxon>Diversisporales</taxon>
        <taxon>Gigasporaceae</taxon>
        <taxon>Scutellospora</taxon>
    </lineage>
</organism>
<evidence type="ECO:0000313" key="1">
    <source>
        <dbReference type="EMBL" id="CAG8654044.1"/>
    </source>
</evidence>
<gene>
    <name evidence="1" type="ORF">SCALOS_LOCUS8768</name>
</gene>
<protein>
    <submittedName>
        <fullName evidence="1">3184_t:CDS:1</fullName>
    </submittedName>
</protein>
<dbReference type="Proteomes" id="UP000789860">
    <property type="component" value="Unassembled WGS sequence"/>
</dbReference>
<evidence type="ECO:0000313" key="2">
    <source>
        <dbReference type="Proteomes" id="UP000789860"/>
    </source>
</evidence>
<sequence length="100" mass="11789">LPLTKISDQLFEVNNENNISFEYERINNFEHNFDDNYNIFSDENDNYDKTNNHTDNKERNTINFLPITSYFSLISPTETSKKKAKTNVIFKKRNKSSSPS</sequence>
<name>A0ACA9NFD5_9GLOM</name>
<reference evidence="1" key="1">
    <citation type="submission" date="2021-06" db="EMBL/GenBank/DDBJ databases">
        <authorList>
            <person name="Kallberg Y."/>
            <person name="Tangrot J."/>
            <person name="Rosling A."/>
        </authorList>
    </citation>
    <scope>NUCLEOTIDE SEQUENCE</scope>
    <source>
        <strain evidence="1">AU212A</strain>
    </source>
</reference>
<comment type="caution">
    <text evidence="1">The sequence shown here is derived from an EMBL/GenBank/DDBJ whole genome shotgun (WGS) entry which is preliminary data.</text>
</comment>
<accession>A0ACA9NFD5</accession>
<dbReference type="EMBL" id="CAJVPM010024517">
    <property type="protein sequence ID" value="CAG8654044.1"/>
    <property type="molecule type" value="Genomic_DNA"/>
</dbReference>